<feature type="transmembrane region" description="Helical" evidence="7">
    <location>
        <begin position="618"/>
        <end position="641"/>
    </location>
</feature>
<dbReference type="EMBL" id="CATQJA010000056">
    <property type="protein sequence ID" value="CAJ0557592.1"/>
    <property type="molecule type" value="Genomic_DNA"/>
</dbReference>
<dbReference type="PANTHER" id="PTHR30086">
    <property type="entry name" value="ARGININE EXPORTER PROTEIN ARGO"/>
    <property type="match status" value="1"/>
</dbReference>
<feature type="transmembrane region" description="Helical" evidence="7">
    <location>
        <begin position="566"/>
        <end position="598"/>
    </location>
</feature>
<dbReference type="SUPFAM" id="SSF81340">
    <property type="entry name" value="Clc chloride channel"/>
    <property type="match status" value="1"/>
</dbReference>
<dbReference type="GO" id="GO:0005886">
    <property type="term" value="C:plasma membrane"/>
    <property type="evidence" value="ECO:0007669"/>
    <property type="project" value="UniProtKB-SubCell"/>
</dbReference>
<feature type="region of interest" description="Disordered" evidence="6">
    <location>
        <begin position="358"/>
        <end position="393"/>
    </location>
</feature>
<feature type="compositionally biased region" description="Basic residues" evidence="6">
    <location>
        <begin position="372"/>
        <end position="390"/>
    </location>
</feature>
<gene>
    <name evidence="8" type="ORF">MSPICULIGERA_LOCUS350</name>
</gene>
<dbReference type="AlphaFoldDB" id="A0AA36C381"/>
<feature type="transmembrane region" description="Helical" evidence="7">
    <location>
        <begin position="21"/>
        <end position="40"/>
    </location>
</feature>
<feature type="transmembrane region" description="Helical" evidence="7">
    <location>
        <begin position="523"/>
        <end position="545"/>
    </location>
</feature>
<feature type="transmembrane region" description="Helical" evidence="7">
    <location>
        <begin position="484"/>
        <end position="503"/>
    </location>
</feature>
<dbReference type="Pfam" id="PF00654">
    <property type="entry name" value="Voltage_CLC"/>
    <property type="match status" value="1"/>
</dbReference>
<feature type="transmembrane region" description="Helical" evidence="7">
    <location>
        <begin position="99"/>
        <end position="117"/>
    </location>
</feature>
<dbReference type="Pfam" id="PF01810">
    <property type="entry name" value="LysE"/>
    <property type="match status" value="1"/>
</dbReference>
<evidence type="ECO:0000256" key="3">
    <source>
        <dbReference type="ARBA" id="ARBA00022692"/>
    </source>
</evidence>
<keyword evidence="5 7" id="KW-0472">Membrane</keyword>
<evidence type="ECO:0000256" key="6">
    <source>
        <dbReference type="SAM" id="MobiDB-lite"/>
    </source>
</evidence>
<dbReference type="Gene3D" id="1.10.3080.10">
    <property type="entry name" value="Clc chloride channel"/>
    <property type="match status" value="1"/>
</dbReference>
<dbReference type="GO" id="GO:0015108">
    <property type="term" value="F:chloride transmembrane transporter activity"/>
    <property type="evidence" value="ECO:0007669"/>
    <property type="project" value="InterPro"/>
</dbReference>
<name>A0AA36C381_9BILA</name>
<dbReference type="InterPro" id="IPR001123">
    <property type="entry name" value="LeuE-type"/>
</dbReference>
<reference evidence="8" key="1">
    <citation type="submission" date="2023-06" db="EMBL/GenBank/DDBJ databases">
        <authorList>
            <person name="Delattre M."/>
        </authorList>
    </citation>
    <scope>NUCLEOTIDE SEQUENCE</scope>
    <source>
        <strain evidence="8">AF72</strain>
    </source>
</reference>
<keyword evidence="3 7" id="KW-0812">Transmembrane</keyword>
<protein>
    <recommendedName>
        <fullName evidence="10">Amino acid transporter</fullName>
    </recommendedName>
</protein>
<keyword evidence="9" id="KW-1185">Reference proteome</keyword>
<evidence type="ECO:0000313" key="8">
    <source>
        <dbReference type="EMBL" id="CAJ0557592.1"/>
    </source>
</evidence>
<evidence type="ECO:0000256" key="1">
    <source>
        <dbReference type="ARBA" id="ARBA00004651"/>
    </source>
</evidence>
<comment type="subcellular location">
    <subcellularLocation>
        <location evidence="1">Cell membrane</location>
        <topology evidence="1">Multi-pass membrane protein</topology>
    </subcellularLocation>
</comment>
<accession>A0AA36C381</accession>
<keyword evidence="2" id="KW-1003">Cell membrane</keyword>
<sequence length="687" mass="73713">MKSERQARQHAQHQRLPASALVGFGVGLSLIVAIGAQNAFVLRQGIGGIGTLLEHAPSLITFVRIAGAVFLLSYAIFAAKRALRPQTLAPDQHGNGSRLAAVTMALALTWLNPHVYLDTVVLMGSIANGRGEIGRWWFCGRCHHRECGLVQRPRLRRTSADAAFCETQRLADSRRSDRRDDGGSRNQPACRIVTRLHNLDPTLRVSGWITVQGRADHDDREDDGGTEPRDSNRGLSLLCLLAAVAGVGVRICRRRIPLVSDQGRRTPSDDRELGASRSVRRVARAGRPGALCTVLAVLIVRRVPLAKEAASSTLEAVSRGEAKPPESISCLPDSSAASWRSAPVWFSAARAPPYTWVRRSGQKRDGGPPCRTGRRHAANIHGRSRTRRRVQRADRRGTVRLRGGDALISAAHRAANTFGVSVAVGCARLVIGDQPDFEVGTVPTPQLALLPLFVVFGILTGLLGIAYNRLILGLLDAVARLDRIPPTVIGATIGATIGLTLFLDPLASGGGDVLAQMIVGGRTFVLPILLLYLAVRFFTGPALVCRWNSRRTVRSLTRTRRTLGSIFTGLSSFVPGVDAGLTVTMATIGMAAFFGAVVRAPFTGIVIVVEMTAVTSTLVPMLAATAAAVFVATAAGSAPIYDSLRERMLETRHPPSAMITIDIVPDQCVGRGAFMTPQSLHRDRCVG</sequence>
<evidence type="ECO:0000256" key="7">
    <source>
        <dbReference type="SAM" id="Phobius"/>
    </source>
</evidence>
<proteinExistence type="predicted"/>
<keyword evidence="4 7" id="KW-1133">Transmembrane helix</keyword>
<dbReference type="PANTHER" id="PTHR30086:SF20">
    <property type="entry name" value="ARGININE EXPORTER PROTEIN ARGO-RELATED"/>
    <property type="match status" value="1"/>
</dbReference>
<evidence type="ECO:0000256" key="5">
    <source>
        <dbReference type="ARBA" id="ARBA00023136"/>
    </source>
</evidence>
<comment type="caution">
    <text evidence="8">The sequence shown here is derived from an EMBL/GenBank/DDBJ whole genome shotgun (WGS) entry which is preliminary data.</text>
</comment>
<feature type="non-terminal residue" evidence="8">
    <location>
        <position position="1"/>
    </location>
</feature>
<dbReference type="InterPro" id="IPR014743">
    <property type="entry name" value="Cl-channel_core"/>
</dbReference>
<evidence type="ECO:0000256" key="4">
    <source>
        <dbReference type="ARBA" id="ARBA00022989"/>
    </source>
</evidence>
<feature type="transmembrane region" description="Helical" evidence="7">
    <location>
        <begin position="451"/>
        <end position="472"/>
    </location>
</feature>
<dbReference type="InterPro" id="IPR001807">
    <property type="entry name" value="ClC"/>
</dbReference>
<dbReference type="GO" id="GO:0015171">
    <property type="term" value="F:amino acid transmembrane transporter activity"/>
    <property type="evidence" value="ECO:0007669"/>
    <property type="project" value="TreeGrafter"/>
</dbReference>
<evidence type="ECO:0000256" key="2">
    <source>
        <dbReference type="ARBA" id="ARBA00022475"/>
    </source>
</evidence>
<evidence type="ECO:0000313" key="9">
    <source>
        <dbReference type="Proteomes" id="UP001177023"/>
    </source>
</evidence>
<organism evidence="8 9">
    <name type="scientific">Mesorhabditis spiculigera</name>
    <dbReference type="NCBI Taxonomy" id="96644"/>
    <lineage>
        <taxon>Eukaryota</taxon>
        <taxon>Metazoa</taxon>
        <taxon>Ecdysozoa</taxon>
        <taxon>Nematoda</taxon>
        <taxon>Chromadorea</taxon>
        <taxon>Rhabditida</taxon>
        <taxon>Rhabditina</taxon>
        <taxon>Rhabditomorpha</taxon>
        <taxon>Rhabditoidea</taxon>
        <taxon>Rhabditidae</taxon>
        <taxon>Mesorhabditinae</taxon>
        <taxon>Mesorhabditis</taxon>
    </lineage>
</organism>
<dbReference type="Proteomes" id="UP001177023">
    <property type="component" value="Unassembled WGS sequence"/>
</dbReference>
<feature type="transmembrane region" description="Helical" evidence="7">
    <location>
        <begin position="60"/>
        <end position="79"/>
    </location>
</feature>
<evidence type="ECO:0008006" key="10">
    <source>
        <dbReference type="Google" id="ProtNLM"/>
    </source>
</evidence>